<evidence type="ECO:0000256" key="1">
    <source>
        <dbReference type="PROSITE-ProRule" id="PRU00284"/>
    </source>
</evidence>
<accession>A0A266Q9P7</accession>
<dbReference type="GO" id="GO:0016020">
    <property type="term" value="C:membrane"/>
    <property type="evidence" value="ECO:0007669"/>
    <property type="project" value="InterPro"/>
</dbReference>
<dbReference type="SUPFAM" id="SSF55785">
    <property type="entry name" value="PYP-like sensor domain (PAS domain)"/>
    <property type="match status" value="2"/>
</dbReference>
<dbReference type="PANTHER" id="PTHR24422">
    <property type="entry name" value="CHEMOTAXIS PROTEIN METHYLTRANSFERASE"/>
    <property type="match status" value="1"/>
</dbReference>
<dbReference type="Gene3D" id="3.30.450.20">
    <property type="entry name" value="PAS domain"/>
    <property type="match status" value="2"/>
</dbReference>
<keyword evidence="1" id="KW-0807">Transducer</keyword>
<dbReference type="RefSeq" id="WP_094984206.1">
    <property type="nucleotide sequence ID" value="NZ_NHNI01000001.1"/>
</dbReference>
<evidence type="ECO:0000313" key="4">
    <source>
        <dbReference type="EMBL" id="OZY86572.1"/>
    </source>
</evidence>
<keyword evidence="5" id="KW-1185">Reference proteome</keyword>
<dbReference type="InterPro" id="IPR000700">
    <property type="entry name" value="PAS-assoc_C"/>
</dbReference>
<dbReference type="Pfam" id="PF13426">
    <property type="entry name" value="PAS_9"/>
    <property type="match status" value="1"/>
</dbReference>
<dbReference type="Pfam" id="PF00015">
    <property type="entry name" value="MCPsignal"/>
    <property type="match status" value="1"/>
</dbReference>
<feature type="domain" description="PAC" evidence="3">
    <location>
        <begin position="212"/>
        <end position="263"/>
    </location>
</feature>
<dbReference type="InterPro" id="IPR013655">
    <property type="entry name" value="PAS_fold_3"/>
</dbReference>
<dbReference type="InterPro" id="IPR035965">
    <property type="entry name" value="PAS-like_dom_sf"/>
</dbReference>
<dbReference type="InterPro" id="IPR000014">
    <property type="entry name" value="PAS"/>
</dbReference>
<dbReference type="PANTHER" id="PTHR24422:SF10">
    <property type="entry name" value="CHEMOTAXIS PROTEIN METHYLTRANSFERASE 2"/>
    <property type="match status" value="1"/>
</dbReference>
<evidence type="ECO:0000259" key="2">
    <source>
        <dbReference type="PROSITE" id="PS50111"/>
    </source>
</evidence>
<name>A0A266Q9P7_9GAMM</name>
<dbReference type="SMART" id="SM00283">
    <property type="entry name" value="MA"/>
    <property type="match status" value="1"/>
</dbReference>
<dbReference type="NCBIfam" id="TIGR00229">
    <property type="entry name" value="sensory_box"/>
    <property type="match status" value="2"/>
</dbReference>
<evidence type="ECO:0000313" key="5">
    <source>
        <dbReference type="Proteomes" id="UP000216101"/>
    </source>
</evidence>
<comment type="caution">
    <text evidence="4">The sequence shown here is derived from an EMBL/GenBank/DDBJ whole genome shotgun (WGS) entry which is preliminary data.</text>
</comment>
<protein>
    <recommendedName>
        <fullName evidence="6">Chemotaxis protein</fullName>
    </recommendedName>
</protein>
<dbReference type="SMART" id="SM00086">
    <property type="entry name" value="PAC"/>
    <property type="match status" value="2"/>
</dbReference>
<proteinExistence type="predicted"/>
<gene>
    <name evidence="4" type="ORF">CBP51_06005</name>
</gene>
<feature type="domain" description="Methyl-accepting transducer" evidence="2">
    <location>
        <begin position="248"/>
        <end position="437"/>
    </location>
</feature>
<reference evidence="5" key="1">
    <citation type="submission" date="2017-05" db="EMBL/GenBank/DDBJ databases">
        <authorList>
            <person name="Barney B.M."/>
        </authorList>
    </citation>
    <scope>NUCLEOTIDE SEQUENCE [LARGE SCALE GENOMIC DNA]</scope>
    <source>
        <strain evidence="5">PSBB022</strain>
    </source>
</reference>
<dbReference type="GO" id="GO:0007165">
    <property type="term" value="P:signal transduction"/>
    <property type="evidence" value="ECO:0007669"/>
    <property type="project" value="UniProtKB-KW"/>
</dbReference>
<dbReference type="Gene3D" id="1.10.287.950">
    <property type="entry name" value="Methyl-accepting chemotaxis protein"/>
    <property type="match status" value="1"/>
</dbReference>
<dbReference type="PROSITE" id="PS50111">
    <property type="entry name" value="CHEMOTAXIS_TRANSDUC_2"/>
    <property type="match status" value="1"/>
</dbReference>
<dbReference type="CDD" id="cd00130">
    <property type="entry name" value="PAS"/>
    <property type="match status" value="2"/>
</dbReference>
<dbReference type="Pfam" id="PF08447">
    <property type="entry name" value="PAS_3"/>
    <property type="match status" value="1"/>
</dbReference>
<evidence type="ECO:0000259" key="3">
    <source>
        <dbReference type="PROSITE" id="PS50113"/>
    </source>
</evidence>
<evidence type="ECO:0008006" key="6">
    <source>
        <dbReference type="Google" id="ProtNLM"/>
    </source>
</evidence>
<sequence length="437" mass="49017">MFFNNSLKQQLLDTQQQLLYTDTLFQTLYNNIPIVQFSPDGHILSANDLFLSAVGYRLDEVANQHHRIFCDAQYAASTEYSAFWRDLKAGKANKGTFLRYGKHHKPVWLEATYFPVYEQGRVTKIFKIAKDITEQMIKSRDNEAIITALHKAMAVIEFAPDGTAITANDNFLSVMGYRLSEISGQHHRRFCKEDFYRENPDFWQQLANGSFKQGKFERRNKAGETIWLEATYNPIVENGRVVKIIKFASDITERVKHAENVYQTSQLAYATAQETLQIAEEGELLLDRTAKSSRNIASEVTQSSALIEQLLEESKQISAIVNTIRSIAEQTNLLALNAAIEAARAGENGRGFAVVADEVRNLAARTSSSTLEIEEVVRRNSTQTDQAMKGMERARSQAEDGTHLVNNAVAVIESIKTGAHKVSEAVATLAENKQAVN</sequence>
<dbReference type="InterPro" id="IPR001610">
    <property type="entry name" value="PAC"/>
</dbReference>
<dbReference type="InterPro" id="IPR050903">
    <property type="entry name" value="Bact_Chemotaxis_MeTrfase"/>
</dbReference>
<dbReference type="Proteomes" id="UP000216101">
    <property type="component" value="Unassembled WGS sequence"/>
</dbReference>
<dbReference type="EMBL" id="NHNI01000001">
    <property type="protein sequence ID" value="OZY86572.1"/>
    <property type="molecule type" value="Genomic_DNA"/>
</dbReference>
<dbReference type="CDD" id="cd11386">
    <property type="entry name" value="MCP_signal"/>
    <property type="match status" value="1"/>
</dbReference>
<organism evidence="4 5">
    <name type="scientific">Cellvibrio mixtus</name>
    <dbReference type="NCBI Taxonomy" id="39650"/>
    <lineage>
        <taxon>Bacteria</taxon>
        <taxon>Pseudomonadati</taxon>
        <taxon>Pseudomonadota</taxon>
        <taxon>Gammaproteobacteria</taxon>
        <taxon>Cellvibrionales</taxon>
        <taxon>Cellvibrionaceae</taxon>
        <taxon>Cellvibrio</taxon>
    </lineage>
</organism>
<dbReference type="PROSITE" id="PS50113">
    <property type="entry name" value="PAC"/>
    <property type="match status" value="1"/>
</dbReference>
<dbReference type="AlphaFoldDB" id="A0A266Q9P7"/>
<dbReference type="GO" id="GO:0006935">
    <property type="term" value="P:chemotaxis"/>
    <property type="evidence" value="ECO:0007669"/>
    <property type="project" value="UniProtKB-ARBA"/>
</dbReference>
<dbReference type="InterPro" id="IPR004089">
    <property type="entry name" value="MCPsignal_dom"/>
</dbReference>
<dbReference type="SUPFAM" id="SSF58104">
    <property type="entry name" value="Methyl-accepting chemotaxis protein (MCP) signaling domain"/>
    <property type="match status" value="1"/>
</dbReference>